<dbReference type="Proteomes" id="UP001341840">
    <property type="component" value="Unassembled WGS sequence"/>
</dbReference>
<name>A0ABU6RYQ6_9FABA</name>
<proteinExistence type="predicted"/>
<dbReference type="EMBL" id="JASCZI010033130">
    <property type="protein sequence ID" value="MED6128768.1"/>
    <property type="molecule type" value="Genomic_DNA"/>
</dbReference>
<feature type="compositionally biased region" description="Basic residues" evidence="1">
    <location>
        <begin position="1"/>
        <end position="10"/>
    </location>
</feature>
<keyword evidence="3" id="KW-1185">Reference proteome</keyword>
<reference evidence="2 3" key="1">
    <citation type="journal article" date="2023" name="Plants (Basel)">
        <title>Bridging the Gap: Combining Genomics and Transcriptomics Approaches to Understand Stylosanthes scabra, an Orphan Legume from the Brazilian Caatinga.</title>
        <authorList>
            <person name="Ferreira-Neto J.R.C."/>
            <person name="da Silva M.D."/>
            <person name="Binneck E."/>
            <person name="de Melo N.F."/>
            <person name="da Silva R.H."/>
            <person name="de Melo A.L.T.M."/>
            <person name="Pandolfi V."/>
            <person name="Bustamante F.O."/>
            <person name="Brasileiro-Vidal A.C."/>
            <person name="Benko-Iseppon A.M."/>
        </authorList>
    </citation>
    <scope>NUCLEOTIDE SEQUENCE [LARGE SCALE GENOMIC DNA]</scope>
    <source>
        <tissue evidence="2">Leaves</tissue>
    </source>
</reference>
<accession>A0ABU6RYQ6</accession>
<organism evidence="2 3">
    <name type="scientific">Stylosanthes scabra</name>
    <dbReference type="NCBI Taxonomy" id="79078"/>
    <lineage>
        <taxon>Eukaryota</taxon>
        <taxon>Viridiplantae</taxon>
        <taxon>Streptophyta</taxon>
        <taxon>Embryophyta</taxon>
        <taxon>Tracheophyta</taxon>
        <taxon>Spermatophyta</taxon>
        <taxon>Magnoliopsida</taxon>
        <taxon>eudicotyledons</taxon>
        <taxon>Gunneridae</taxon>
        <taxon>Pentapetalae</taxon>
        <taxon>rosids</taxon>
        <taxon>fabids</taxon>
        <taxon>Fabales</taxon>
        <taxon>Fabaceae</taxon>
        <taxon>Papilionoideae</taxon>
        <taxon>50 kb inversion clade</taxon>
        <taxon>dalbergioids sensu lato</taxon>
        <taxon>Dalbergieae</taxon>
        <taxon>Pterocarpus clade</taxon>
        <taxon>Stylosanthes</taxon>
    </lineage>
</organism>
<evidence type="ECO:0000256" key="1">
    <source>
        <dbReference type="SAM" id="MobiDB-lite"/>
    </source>
</evidence>
<evidence type="ECO:0000313" key="3">
    <source>
        <dbReference type="Proteomes" id="UP001341840"/>
    </source>
</evidence>
<comment type="caution">
    <text evidence="2">The sequence shown here is derived from an EMBL/GenBank/DDBJ whole genome shotgun (WGS) entry which is preliminary data.</text>
</comment>
<feature type="region of interest" description="Disordered" evidence="1">
    <location>
        <begin position="1"/>
        <end position="20"/>
    </location>
</feature>
<gene>
    <name evidence="2" type="ORF">PIB30_101176</name>
</gene>
<sequence length="342" mass="40035">MVRTKQAGKRTRVDPDAPLAPPCLSQMSVESWFEEDDQITAYQERLSRMEILVPKYLAEDVLPEAEFQEFWRLIDIQGLRQFISLRERYYPRFVAATYTTISIFDTLRADGTGDFRFRFKLGGREYILTLQHLADIWGLQNEGATFKSGNNPHGTWDEFDKMEAARFLNLGPAASGKYPISRMSTTHRLLLYMISYVLLPRKRNHGTATEEDLPIIWAMAQEKQINWPYLMAHKMVKYSRGHCELLFTRSGLAHLWTRILESLDFDLTRERVIEPSKRGFDDMRTLMSEGFSSLSDRIDRLDIRMTNQSIEIQDLRGEFRSFRDSFQRSRHQEQQDPAPSQD</sequence>
<protein>
    <submittedName>
        <fullName evidence="2">Uncharacterized protein</fullName>
    </submittedName>
</protein>
<evidence type="ECO:0000313" key="2">
    <source>
        <dbReference type="EMBL" id="MED6128768.1"/>
    </source>
</evidence>